<feature type="compositionally biased region" description="Polar residues" evidence="1">
    <location>
        <begin position="106"/>
        <end position="126"/>
    </location>
</feature>
<evidence type="ECO:0000256" key="1">
    <source>
        <dbReference type="SAM" id="MobiDB-lite"/>
    </source>
</evidence>
<feature type="compositionally biased region" description="Polar residues" evidence="1">
    <location>
        <begin position="47"/>
        <end position="57"/>
    </location>
</feature>
<proteinExistence type="predicted"/>
<feature type="compositionally biased region" description="Polar residues" evidence="1">
    <location>
        <begin position="79"/>
        <end position="89"/>
    </location>
</feature>
<keyword evidence="3" id="KW-1185">Reference proteome</keyword>
<sequence length="166" mass="18707">MNPVLRSRSLLRVTNPSYPSIYRYRRVSPLPWRTYAHSSYGGEGETQAKQHNNPRNSPTRDIEHPGPAPPDVGKKDSNTKASKSQPSTSQEDRDKEDSEGKPIKMKSSNNAHPTITDGRQSPNIDSEGNVRPGVPNDVKKHNEEMKQRYDRSYNQIGDEGKVHKGF</sequence>
<reference evidence="2 3" key="1">
    <citation type="submission" date="2019-04" db="EMBL/GenBank/DDBJ databases">
        <title>Friends and foes A comparative genomics study of 23 Aspergillus species from section Flavi.</title>
        <authorList>
            <consortium name="DOE Joint Genome Institute"/>
            <person name="Kjaerbolling I."/>
            <person name="Vesth T."/>
            <person name="Frisvad J.C."/>
            <person name="Nybo J.L."/>
            <person name="Theobald S."/>
            <person name="Kildgaard S."/>
            <person name="Isbrandt T."/>
            <person name="Kuo A."/>
            <person name="Sato A."/>
            <person name="Lyhne E.K."/>
            <person name="Kogle M.E."/>
            <person name="Wiebenga A."/>
            <person name="Kun R.S."/>
            <person name="Lubbers R.J."/>
            <person name="Makela M.R."/>
            <person name="Barry K."/>
            <person name="Chovatia M."/>
            <person name="Clum A."/>
            <person name="Daum C."/>
            <person name="Haridas S."/>
            <person name="He G."/>
            <person name="LaButti K."/>
            <person name="Lipzen A."/>
            <person name="Mondo S."/>
            <person name="Riley R."/>
            <person name="Salamov A."/>
            <person name="Simmons B.A."/>
            <person name="Magnuson J.K."/>
            <person name="Henrissat B."/>
            <person name="Mortensen U.H."/>
            <person name="Larsen T.O."/>
            <person name="Devries R.P."/>
            <person name="Grigoriev I.V."/>
            <person name="Machida M."/>
            <person name="Baker S.E."/>
            <person name="Andersen M.R."/>
        </authorList>
    </citation>
    <scope>NUCLEOTIDE SEQUENCE [LARGE SCALE GENOMIC DNA]</scope>
    <source>
        <strain evidence="2 3">CBS 151.66</strain>
    </source>
</reference>
<feature type="compositionally biased region" description="Basic and acidic residues" evidence="1">
    <location>
        <begin position="90"/>
        <end position="102"/>
    </location>
</feature>
<dbReference type="EMBL" id="ML732493">
    <property type="protein sequence ID" value="KAB8067405.1"/>
    <property type="molecule type" value="Genomic_DNA"/>
</dbReference>
<accession>A0A5N5WI65</accession>
<feature type="region of interest" description="Disordered" evidence="1">
    <location>
        <begin position="28"/>
        <end position="149"/>
    </location>
</feature>
<protein>
    <submittedName>
        <fullName evidence="2">Uncharacterized protein</fullName>
    </submittedName>
</protein>
<dbReference type="Proteomes" id="UP000326565">
    <property type="component" value="Unassembled WGS sequence"/>
</dbReference>
<organism evidence="2 3">
    <name type="scientific">Aspergillus leporis</name>
    <dbReference type="NCBI Taxonomy" id="41062"/>
    <lineage>
        <taxon>Eukaryota</taxon>
        <taxon>Fungi</taxon>
        <taxon>Dikarya</taxon>
        <taxon>Ascomycota</taxon>
        <taxon>Pezizomycotina</taxon>
        <taxon>Eurotiomycetes</taxon>
        <taxon>Eurotiomycetidae</taxon>
        <taxon>Eurotiales</taxon>
        <taxon>Aspergillaceae</taxon>
        <taxon>Aspergillus</taxon>
        <taxon>Aspergillus subgen. Circumdati</taxon>
    </lineage>
</organism>
<dbReference type="OrthoDB" id="5334244at2759"/>
<evidence type="ECO:0000313" key="2">
    <source>
        <dbReference type="EMBL" id="KAB8067405.1"/>
    </source>
</evidence>
<evidence type="ECO:0000313" key="3">
    <source>
        <dbReference type="Proteomes" id="UP000326565"/>
    </source>
</evidence>
<dbReference type="AlphaFoldDB" id="A0A5N5WI65"/>
<name>A0A5N5WI65_9EURO</name>
<gene>
    <name evidence="2" type="ORF">BDV29DRAFT_186223</name>
</gene>
<feature type="compositionally biased region" description="Basic and acidic residues" evidence="1">
    <location>
        <begin position="137"/>
        <end position="149"/>
    </location>
</feature>